<dbReference type="InterPro" id="IPR022645">
    <property type="entry name" value="SecD/SecF_bac"/>
</dbReference>
<evidence type="ECO:0000259" key="11">
    <source>
        <dbReference type="Pfam" id="PF02355"/>
    </source>
</evidence>
<evidence type="ECO:0000256" key="7">
    <source>
        <dbReference type="ARBA" id="ARBA00022989"/>
    </source>
</evidence>
<feature type="transmembrane region" description="Helical" evidence="10">
    <location>
        <begin position="114"/>
        <end position="132"/>
    </location>
</feature>
<evidence type="ECO:0000256" key="5">
    <source>
        <dbReference type="ARBA" id="ARBA00022692"/>
    </source>
</evidence>
<comment type="caution">
    <text evidence="12">The sequence shown here is derived from an EMBL/GenBank/DDBJ whole genome shotgun (WGS) entry which is preliminary data.</text>
</comment>
<dbReference type="InterPro" id="IPR048634">
    <property type="entry name" value="SecD_SecF_C"/>
</dbReference>
<evidence type="ECO:0000313" key="12">
    <source>
        <dbReference type="EMBL" id="GAF77544.1"/>
    </source>
</evidence>
<feature type="transmembrane region" description="Helical" evidence="10">
    <location>
        <begin position="242"/>
        <end position="262"/>
    </location>
</feature>
<dbReference type="GO" id="GO:0006886">
    <property type="term" value="P:intracellular protein transport"/>
    <property type="evidence" value="ECO:0007669"/>
    <property type="project" value="InterPro"/>
</dbReference>
<dbReference type="AlphaFoldDB" id="X0S963"/>
<evidence type="ECO:0000256" key="9">
    <source>
        <dbReference type="ARBA" id="ARBA00023136"/>
    </source>
</evidence>
<dbReference type="Gene3D" id="1.20.1640.10">
    <property type="entry name" value="Multidrug efflux transporter AcrB transmembrane domain"/>
    <property type="match status" value="1"/>
</dbReference>
<dbReference type="EMBL" id="BARS01001873">
    <property type="protein sequence ID" value="GAF77544.1"/>
    <property type="molecule type" value="Genomic_DNA"/>
</dbReference>
<keyword evidence="7 10" id="KW-1133">Transmembrane helix</keyword>
<evidence type="ECO:0000256" key="2">
    <source>
        <dbReference type="ARBA" id="ARBA00015792"/>
    </source>
</evidence>
<sequence length="293" mass="32090">GRGLPKDQCPAERQSAEVKFSPGGDKVTVRFRQAPDLKWIKQRMATVQGIALREGKNNPTIQSPRDHKVEIQLKSKGDQLMDAVRANLGAARVPDLPLRVEWIGPKAGAQLRDAALRAIAIALVFVMAYIAFRFDLRFAPGAVLALTHDAIATIGVLTLMQKELNLATVAAILTIVGYSVNDTVVVYDRVRENLGKLRGASFPQIINVSLSEMLGRTVLTSGTTIFSLSMFFVWGTGTLKDFALTLIIGLVLGTYSSIYVALPLTEWLDRKFFAKIAKKKKPTQTVKRGEAVV</sequence>
<comment type="subcellular location">
    <subcellularLocation>
        <location evidence="1">Cell membrane</location>
        <topology evidence="1">Multi-pass membrane protein</topology>
    </subcellularLocation>
</comment>
<keyword evidence="4" id="KW-1003">Cell membrane</keyword>
<evidence type="ECO:0000256" key="1">
    <source>
        <dbReference type="ARBA" id="ARBA00004651"/>
    </source>
</evidence>
<gene>
    <name evidence="12" type="ORF">S01H1_03434</name>
</gene>
<feature type="transmembrane region" description="Helical" evidence="10">
    <location>
        <begin position="166"/>
        <end position="187"/>
    </location>
</feature>
<proteinExistence type="inferred from homology"/>
<dbReference type="PANTHER" id="PTHR30081">
    <property type="entry name" value="PROTEIN-EXPORT MEMBRANE PROTEIN SEC"/>
    <property type="match status" value="1"/>
</dbReference>
<dbReference type="HAMAP" id="MF_01464_B">
    <property type="entry name" value="SecF_B"/>
    <property type="match status" value="1"/>
</dbReference>
<dbReference type="GO" id="GO:0005886">
    <property type="term" value="C:plasma membrane"/>
    <property type="evidence" value="ECO:0007669"/>
    <property type="project" value="UniProtKB-SubCell"/>
</dbReference>
<dbReference type="PRINTS" id="PR01755">
    <property type="entry name" value="SECFTRNLCASE"/>
</dbReference>
<dbReference type="InterPro" id="IPR055344">
    <property type="entry name" value="SecD_SecF_C_bact"/>
</dbReference>
<reference evidence="12" key="1">
    <citation type="journal article" date="2014" name="Front. Microbiol.">
        <title>High frequency of phylogenetically diverse reductive dehalogenase-homologous genes in deep subseafloor sedimentary metagenomes.</title>
        <authorList>
            <person name="Kawai M."/>
            <person name="Futagami T."/>
            <person name="Toyoda A."/>
            <person name="Takaki Y."/>
            <person name="Nishi S."/>
            <person name="Hori S."/>
            <person name="Arai W."/>
            <person name="Tsubouchi T."/>
            <person name="Morono Y."/>
            <person name="Uchiyama I."/>
            <person name="Ito T."/>
            <person name="Fujiyama A."/>
            <person name="Inagaki F."/>
            <person name="Takami H."/>
        </authorList>
    </citation>
    <scope>NUCLEOTIDE SEQUENCE</scope>
    <source>
        <strain evidence="12">Expedition CK06-06</strain>
    </source>
</reference>
<dbReference type="PANTHER" id="PTHR30081:SF8">
    <property type="entry name" value="PROTEIN TRANSLOCASE SUBUNIT SECF"/>
    <property type="match status" value="1"/>
</dbReference>
<dbReference type="InterPro" id="IPR022813">
    <property type="entry name" value="SecD/SecF_arch_bac"/>
</dbReference>
<dbReference type="GO" id="GO:0015450">
    <property type="term" value="F:protein-transporting ATPase activity"/>
    <property type="evidence" value="ECO:0007669"/>
    <property type="project" value="InterPro"/>
</dbReference>
<feature type="non-terminal residue" evidence="12">
    <location>
        <position position="1"/>
    </location>
</feature>
<keyword evidence="6" id="KW-0653">Protein transport</keyword>
<evidence type="ECO:0000256" key="8">
    <source>
        <dbReference type="ARBA" id="ARBA00023010"/>
    </source>
</evidence>
<dbReference type="InterPro" id="IPR005665">
    <property type="entry name" value="SecF_bac"/>
</dbReference>
<dbReference type="NCBIfam" id="TIGR00966">
    <property type="entry name" value="transloc_SecF"/>
    <property type="match status" value="1"/>
</dbReference>
<keyword evidence="5 10" id="KW-0812">Transmembrane</keyword>
<evidence type="ECO:0000256" key="10">
    <source>
        <dbReference type="SAM" id="Phobius"/>
    </source>
</evidence>
<dbReference type="SUPFAM" id="SSF82866">
    <property type="entry name" value="Multidrug efflux transporter AcrB transmembrane domain"/>
    <property type="match status" value="1"/>
</dbReference>
<accession>X0S963</accession>
<evidence type="ECO:0000256" key="3">
    <source>
        <dbReference type="ARBA" id="ARBA00022448"/>
    </source>
</evidence>
<keyword evidence="9 10" id="KW-0472">Membrane</keyword>
<feature type="transmembrane region" description="Helical" evidence="10">
    <location>
        <begin position="217"/>
        <end position="235"/>
    </location>
</feature>
<evidence type="ECO:0000256" key="4">
    <source>
        <dbReference type="ARBA" id="ARBA00022475"/>
    </source>
</evidence>
<dbReference type="NCBIfam" id="TIGR00916">
    <property type="entry name" value="2A0604s01"/>
    <property type="match status" value="1"/>
</dbReference>
<organism evidence="12">
    <name type="scientific">marine sediment metagenome</name>
    <dbReference type="NCBI Taxonomy" id="412755"/>
    <lineage>
        <taxon>unclassified sequences</taxon>
        <taxon>metagenomes</taxon>
        <taxon>ecological metagenomes</taxon>
    </lineage>
</organism>
<protein>
    <recommendedName>
        <fullName evidence="2">Protein translocase subunit SecF</fullName>
    </recommendedName>
</protein>
<evidence type="ECO:0000256" key="6">
    <source>
        <dbReference type="ARBA" id="ARBA00022927"/>
    </source>
</evidence>
<dbReference type="Pfam" id="PF02355">
    <property type="entry name" value="SecD_SecF_C"/>
    <property type="match status" value="1"/>
</dbReference>
<name>X0S963_9ZZZZ</name>
<keyword evidence="8" id="KW-0811">Translocation</keyword>
<feature type="transmembrane region" description="Helical" evidence="10">
    <location>
        <begin position="138"/>
        <end position="159"/>
    </location>
</feature>
<feature type="domain" description="Protein export membrane protein SecD/SecF C-terminal" evidence="11">
    <location>
        <begin position="99"/>
        <end position="270"/>
    </location>
</feature>
<keyword evidence="3" id="KW-0813">Transport</keyword>